<dbReference type="STRING" id="1631249.BQ8794_40039"/>
<dbReference type="InterPro" id="IPR006076">
    <property type="entry name" value="FAD-dep_OxRdtase"/>
</dbReference>
<feature type="region of interest" description="Disordered" evidence="2">
    <location>
        <begin position="1"/>
        <end position="31"/>
    </location>
</feature>
<evidence type="ECO:0000313" key="5">
    <source>
        <dbReference type="Proteomes" id="UP000188388"/>
    </source>
</evidence>
<gene>
    <name evidence="4" type="ORF">BQ8794_40039</name>
</gene>
<dbReference type="SUPFAM" id="SSF51905">
    <property type="entry name" value="FAD/NAD(P)-binding domain"/>
    <property type="match status" value="1"/>
</dbReference>
<keyword evidence="5" id="KW-1185">Reference proteome</keyword>
<dbReference type="AlphaFoldDB" id="A0A1R3VBZ0"/>
<feature type="compositionally biased region" description="Polar residues" evidence="2">
    <location>
        <begin position="1"/>
        <end position="14"/>
    </location>
</feature>
<protein>
    <submittedName>
        <fullName evidence="4">D-amino-acid dehydrogenase</fullName>
    </submittedName>
</protein>
<dbReference type="PANTHER" id="PTHR13847">
    <property type="entry name" value="SARCOSINE DEHYDROGENASE-RELATED"/>
    <property type="match status" value="1"/>
</dbReference>
<sequence length="445" mass="47725">MRGSTHVQGISTSAKAGRRPSSALRAPSPRERGEGEDIAIIGGGIIGICVAAYLAEAGRNVTIFDRTGICEETSSGNAAALAFSDVLPLAHKGMIRHLPKWLADPLGPLSIPPAYLPKLLPWLIRFWRAGRSDRYQASLAAQAGMMRLAEAEWAGLMARSGTENMLREDGSLELYESEAEFKASLPGWAARQRFGIGFSHVEGDALVALQPGLSPRFVKGTFVPGWKTVTDPKLMGKAIWAYAERNGARFEKARIDHVGAGQVGATLTLADGTVRQAKCLVIAAGAWSHLLAKHFGDRIPLETERGYNTTLPKTAFDVKRQLIFSGHGFVVTPLETGVRVGGAVELGGIERPPNYARSKALLDKAQKFLPGLDPAGGREWMGLRPSLPDSLPVIGGARQADTIVYAFGHGHLGLTQAAATGRLVRDLILGQNPVFDLSPFSPNRF</sequence>
<evidence type="ECO:0000256" key="1">
    <source>
        <dbReference type="ARBA" id="ARBA00023002"/>
    </source>
</evidence>
<dbReference type="PANTHER" id="PTHR13847:SF289">
    <property type="entry name" value="GLYCINE OXIDASE"/>
    <property type="match status" value="1"/>
</dbReference>
<dbReference type="GO" id="GO:0016491">
    <property type="term" value="F:oxidoreductase activity"/>
    <property type="evidence" value="ECO:0007669"/>
    <property type="project" value="UniProtKB-KW"/>
</dbReference>
<keyword evidence="1" id="KW-0560">Oxidoreductase</keyword>
<evidence type="ECO:0000259" key="3">
    <source>
        <dbReference type="Pfam" id="PF01266"/>
    </source>
</evidence>
<dbReference type="Gene3D" id="3.50.50.60">
    <property type="entry name" value="FAD/NAD(P)-binding domain"/>
    <property type="match status" value="2"/>
</dbReference>
<organism evidence="4 5">
    <name type="scientific">Mesorhizobium prunaredense</name>
    <dbReference type="NCBI Taxonomy" id="1631249"/>
    <lineage>
        <taxon>Bacteria</taxon>
        <taxon>Pseudomonadati</taxon>
        <taxon>Pseudomonadota</taxon>
        <taxon>Alphaproteobacteria</taxon>
        <taxon>Hyphomicrobiales</taxon>
        <taxon>Phyllobacteriaceae</taxon>
        <taxon>Mesorhizobium</taxon>
    </lineage>
</organism>
<feature type="domain" description="FAD dependent oxidoreductase" evidence="3">
    <location>
        <begin position="37"/>
        <end position="427"/>
    </location>
</feature>
<accession>A0A1R3VBZ0</accession>
<proteinExistence type="predicted"/>
<dbReference type="RefSeq" id="WP_077380717.1">
    <property type="nucleotide sequence ID" value="NZ_FTPD01000034.1"/>
</dbReference>
<reference evidence="5" key="1">
    <citation type="submission" date="2017-01" db="EMBL/GenBank/DDBJ databases">
        <authorList>
            <person name="Brunel B."/>
        </authorList>
    </citation>
    <scope>NUCLEOTIDE SEQUENCE [LARGE SCALE GENOMIC DNA]</scope>
</reference>
<evidence type="ECO:0000313" key="4">
    <source>
        <dbReference type="EMBL" id="SIT57440.1"/>
    </source>
</evidence>
<dbReference type="Proteomes" id="UP000188388">
    <property type="component" value="Unassembled WGS sequence"/>
</dbReference>
<dbReference type="InterPro" id="IPR036188">
    <property type="entry name" value="FAD/NAD-bd_sf"/>
</dbReference>
<dbReference type="GO" id="GO:0005737">
    <property type="term" value="C:cytoplasm"/>
    <property type="evidence" value="ECO:0007669"/>
    <property type="project" value="TreeGrafter"/>
</dbReference>
<dbReference type="Pfam" id="PF01266">
    <property type="entry name" value="DAO"/>
    <property type="match status" value="1"/>
</dbReference>
<name>A0A1R3VBZ0_9HYPH</name>
<dbReference type="SUPFAM" id="SSF54373">
    <property type="entry name" value="FAD-linked reductases, C-terminal domain"/>
    <property type="match status" value="1"/>
</dbReference>
<dbReference type="Gene3D" id="3.30.9.10">
    <property type="entry name" value="D-Amino Acid Oxidase, subunit A, domain 2"/>
    <property type="match status" value="1"/>
</dbReference>
<dbReference type="EMBL" id="FTPD01000034">
    <property type="protein sequence ID" value="SIT57440.1"/>
    <property type="molecule type" value="Genomic_DNA"/>
</dbReference>
<evidence type="ECO:0000256" key="2">
    <source>
        <dbReference type="SAM" id="MobiDB-lite"/>
    </source>
</evidence>